<keyword evidence="3" id="KW-0378">Hydrolase</keyword>
<proteinExistence type="inferred from homology"/>
<keyword evidence="2" id="KW-0645">Protease</keyword>
<dbReference type="PANTHER" id="PTHR10183">
    <property type="entry name" value="CALPAIN"/>
    <property type="match status" value="1"/>
</dbReference>
<evidence type="ECO:0000256" key="1">
    <source>
        <dbReference type="ARBA" id="ARBA00007623"/>
    </source>
</evidence>
<evidence type="ECO:0000256" key="5">
    <source>
        <dbReference type="PIRSR" id="PIRSR622684-1"/>
    </source>
</evidence>
<feature type="domain" description="Calpain catalytic" evidence="7">
    <location>
        <begin position="1"/>
        <end position="40"/>
    </location>
</feature>
<feature type="active site" evidence="5">
    <location>
        <position position="25"/>
    </location>
</feature>
<reference evidence="8" key="1">
    <citation type="submission" date="2021-02" db="EMBL/GenBank/DDBJ databases">
        <title>First Annotated Genome of the Yellow-green Alga Tribonema minus.</title>
        <authorList>
            <person name="Mahan K.M."/>
        </authorList>
    </citation>
    <scope>NUCLEOTIDE SEQUENCE</scope>
    <source>
        <strain evidence="8">UTEX B ZZ1240</strain>
    </source>
</reference>
<gene>
    <name evidence="8" type="ORF">JKP88DRAFT_178655</name>
</gene>
<sequence>VAGHAYTILKTYETKHGHQLIQMRNPWGASEFTGDWSDTSGMLNKGELLVYHGAK</sequence>
<evidence type="ECO:0000256" key="4">
    <source>
        <dbReference type="ARBA" id="ARBA00022807"/>
    </source>
</evidence>
<dbReference type="AlphaFoldDB" id="A0A835Z8Q3"/>
<comment type="caution">
    <text evidence="6">Lacks conserved residue(s) required for the propagation of feature annotation.</text>
</comment>
<name>A0A835Z8Q3_9STRA</name>
<dbReference type="PROSITE" id="PS50203">
    <property type="entry name" value="CALPAIN_CAT"/>
    <property type="match status" value="1"/>
</dbReference>
<feature type="non-terminal residue" evidence="8">
    <location>
        <position position="1"/>
    </location>
</feature>
<keyword evidence="9" id="KW-1185">Reference proteome</keyword>
<protein>
    <recommendedName>
        <fullName evidence="7">Calpain catalytic domain-containing protein</fullName>
    </recommendedName>
</protein>
<dbReference type="InterPro" id="IPR001300">
    <property type="entry name" value="Peptidase_C2_calpain_cat"/>
</dbReference>
<dbReference type="OrthoDB" id="424753at2759"/>
<accession>A0A835Z8Q3</accession>
<dbReference type="GO" id="GO:0004198">
    <property type="term" value="F:calcium-dependent cysteine-type endopeptidase activity"/>
    <property type="evidence" value="ECO:0007669"/>
    <property type="project" value="InterPro"/>
</dbReference>
<evidence type="ECO:0000256" key="2">
    <source>
        <dbReference type="ARBA" id="ARBA00022670"/>
    </source>
</evidence>
<dbReference type="GO" id="GO:0006508">
    <property type="term" value="P:proteolysis"/>
    <property type="evidence" value="ECO:0007669"/>
    <property type="project" value="UniProtKB-KW"/>
</dbReference>
<dbReference type="Proteomes" id="UP000664859">
    <property type="component" value="Unassembled WGS sequence"/>
</dbReference>
<evidence type="ECO:0000256" key="6">
    <source>
        <dbReference type="PROSITE-ProRule" id="PRU00239"/>
    </source>
</evidence>
<dbReference type="Pfam" id="PF00648">
    <property type="entry name" value="Peptidase_C2"/>
    <property type="match status" value="1"/>
</dbReference>
<evidence type="ECO:0000259" key="7">
    <source>
        <dbReference type="PROSITE" id="PS50203"/>
    </source>
</evidence>
<dbReference type="SUPFAM" id="SSF54001">
    <property type="entry name" value="Cysteine proteinases"/>
    <property type="match status" value="1"/>
</dbReference>
<evidence type="ECO:0000256" key="3">
    <source>
        <dbReference type="ARBA" id="ARBA00022801"/>
    </source>
</evidence>
<dbReference type="InterPro" id="IPR022684">
    <property type="entry name" value="Calpain_cysteine_protease"/>
</dbReference>
<dbReference type="EMBL" id="JAFCMP010000084">
    <property type="protein sequence ID" value="KAG5187717.1"/>
    <property type="molecule type" value="Genomic_DNA"/>
</dbReference>
<evidence type="ECO:0000313" key="9">
    <source>
        <dbReference type="Proteomes" id="UP000664859"/>
    </source>
</evidence>
<evidence type="ECO:0000313" key="8">
    <source>
        <dbReference type="EMBL" id="KAG5187717.1"/>
    </source>
</evidence>
<comment type="similarity">
    <text evidence="1">Belongs to the peptidase C2 family.</text>
</comment>
<keyword evidence="4" id="KW-0788">Thiol protease</keyword>
<organism evidence="8 9">
    <name type="scientific">Tribonema minus</name>
    <dbReference type="NCBI Taxonomy" id="303371"/>
    <lineage>
        <taxon>Eukaryota</taxon>
        <taxon>Sar</taxon>
        <taxon>Stramenopiles</taxon>
        <taxon>Ochrophyta</taxon>
        <taxon>PX clade</taxon>
        <taxon>Xanthophyceae</taxon>
        <taxon>Tribonematales</taxon>
        <taxon>Tribonemataceae</taxon>
        <taxon>Tribonema</taxon>
    </lineage>
</organism>
<dbReference type="Gene3D" id="3.90.70.10">
    <property type="entry name" value="Cysteine proteinases"/>
    <property type="match status" value="1"/>
</dbReference>
<comment type="caution">
    <text evidence="8">The sequence shown here is derived from an EMBL/GenBank/DDBJ whole genome shotgun (WGS) entry which is preliminary data.</text>
</comment>
<feature type="active site" evidence="5">
    <location>
        <position position="4"/>
    </location>
</feature>
<dbReference type="PANTHER" id="PTHR10183:SF379">
    <property type="entry name" value="CALPAIN-5"/>
    <property type="match status" value="1"/>
</dbReference>
<dbReference type="InterPro" id="IPR038765">
    <property type="entry name" value="Papain-like_cys_pep_sf"/>
</dbReference>